<gene>
    <name evidence="2" type="ORF">DZ860_14835</name>
</gene>
<keyword evidence="3" id="KW-1185">Reference proteome</keyword>
<keyword evidence="1" id="KW-0732">Signal</keyword>
<evidence type="ECO:0000313" key="3">
    <source>
        <dbReference type="Proteomes" id="UP000273252"/>
    </source>
</evidence>
<dbReference type="EMBL" id="QVMU01000014">
    <property type="protein sequence ID" value="RJX69751.1"/>
    <property type="molecule type" value="Genomic_DNA"/>
</dbReference>
<evidence type="ECO:0000256" key="1">
    <source>
        <dbReference type="ARBA" id="ARBA00022729"/>
    </source>
</evidence>
<dbReference type="AlphaFoldDB" id="A0A3A6QNK3"/>
<comment type="caution">
    <text evidence="2">The sequence shown here is derived from an EMBL/GenBank/DDBJ whole genome shotgun (WGS) entry which is preliminary data.</text>
</comment>
<proteinExistence type="predicted"/>
<dbReference type="Proteomes" id="UP000273252">
    <property type="component" value="Unassembled WGS sequence"/>
</dbReference>
<dbReference type="PANTHER" id="PTHR36571">
    <property type="entry name" value="PROTEIN YGIW"/>
    <property type="match status" value="1"/>
</dbReference>
<dbReference type="OrthoDB" id="5901218at2"/>
<dbReference type="SUPFAM" id="SSF101756">
    <property type="entry name" value="Hypothetical protein YgiW"/>
    <property type="match status" value="1"/>
</dbReference>
<dbReference type="Gene3D" id="2.40.50.200">
    <property type="entry name" value="Bacterial OB-fold"/>
    <property type="match status" value="1"/>
</dbReference>
<name>A0A3A6QNK3_9VIBR</name>
<protein>
    <submittedName>
        <fullName evidence="2">Uncharacterized protein</fullName>
    </submittedName>
</protein>
<dbReference type="InterPro" id="IPR036700">
    <property type="entry name" value="BOBF_sf"/>
</dbReference>
<dbReference type="InterPro" id="IPR005220">
    <property type="entry name" value="CarO-like"/>
</dbReference>
<organism evidence="2 3">
    <name type="scientific">Vibrio sinensis</name>
    <dbReference type="NCBI Taxonomy" id="2302434"/>
    <lineage>
        <taxon>Bacteria</taxon>
        <taxon>Pseudomonadati</taxon>
        <taxon>Pseudomonadota</taxon>
        <taxon>Gammaproteobacteria</taxon>
        <taxon>Vibrionales</taxon>
        <taxon>Vibrionaceae</taxon>
        <taxon>Vibrio</taxon>
    </lineage>
</organism>
<dbReference type="Pfam" id="PF04076">
    <property type="entry name" value="BOF"/>
    <property type="match status" value="1"/>
</dbReference>
<evidence type="ECO:0000313" key="2">
    <source>
        <dbReference type="EMBL" id="RJX69751.1"/>
    </source>
</evidence>
<accession>A0A3A6QNK3</accession>
<dbReference type="NCBIfam" id="NF033674">
    <property type="entry name" value="stress_OB_fold"/>
    <property type="match status" value="1"/>
</dbReference>
<sequence length="180" mass="20342">MNQPLIRHSVLVSKLYNINVNSQTAKEIIMNTQKTNRSNKSRQFSNKQRTILTTLLGSALMFGATTSAYAHDDDRDDDHKMKNSQATLQYSGPIETISVEELIAKNNWLDDQDVTLEGHIIRQVGKRDFIFSDGTGEIQVELPKHLTVTLSDKDKVRISGEYESDLFESNTLDVESLLVL</sequence>
<dbReference type="PANTHER" id="PTHR36571:SF1">
    <property type="entry name" value="PROTEIN YGIW"/>
    <property type="match status" value="1"/>
</dbReference>
<reference evidence="2 3" key="1">
    <citation type="submission" date="2018-08" db="EMBL/GenBank/DDBJ databases">
        <title>Vibrio isolated from the Eastern China Marginal Seas.</title>
        <authorList>
            <person name="Li Y."/>
        </authorList>
    </citation>
    <scope>NUCLEOTIDE SEQUENCE [LARGE SCALE GENOMIC DNA]</scope>
    <source>
        <strain evidence="2 3">BEI233</strain>
    </source>
</reference>